<dbReference type="AlphaFoldDB" id="A0A3S0GSC0"/>
<dbReference type="PANTHER" id="PTHR30203">
    <property type="entry name" value="OUTER MEMBRANE CATION EFFLUX PROTEIN"/>
    <property type="match status" value="1"/>
</dbReference>
<dbReference type="EMBL" id="RXOE01000009">
    <property type="protein sequence ID" value="RTQ31426.1"/>
    <property type="molecule type" value="Genomic_DNA"/>
</dbReference>
<evidence type="ECO:0000256" key="1">
    <source>
        <dbReference type="SAM" id="MobiDB-lite"/>
    </source>
</evidence>
<dbReference type="GO" id="GO:0015562">
    <property type="term" value="F:efflux transmembrane transporter activity"/>
    <property type="evidence" value="ECO:0007669"/>
    <property type="project" value="InterPro"/>
</dbReference>
<name>A0A3S0GSC0_9BURK</name>
<keyword evidence="3" id="KW-1185">Reference proteome</keyword>
<dbReference type="PANTHER" id="PTHR30203:SF24">
    <property type="entry name" value="BLR4935 PROTEIN"/>
    <property type="match status" value="1"/>
</dbReference>
<protein>
    <submittedName>
        <fullName evidence="2">TolC family protein</fullName>
    </submittedName>
</protein>
<dbReference type="OrthoDB" id="8554634at2"/>
<dbReference type="InterPro" id="IPR010131">
    <property type="entry name" value="MdtP/NodT-like"/>
</dbReference>
<gene>
    <name evidence="2" type="ORF">EJP69_25610</name>
</gene>
<proteinExistence type="predicted"/>
<reference evidence="2 3" key="1">
    <citation type="submission" date="2018-12" db="EMBL/GenBank/DDBJ databases">
        <title>The genome of Variovorax gossypii DSM 100435.</title>
        <authorList>
            <person name="Gao J."/>
            <person name="Sun J."/>
        </authorList>
    </citation>
    <scope>NUCLEOTIDE SEQUENCE [LARGE SCALE GENOMIC DNA]</scope>
    <source>
        <strain evidence="2 3">DSM 100435</strain>
    </source>
</reference>
<accession>A0A3S0GSC0</accession>
<organism evidence="2 3">
    <name type="scientific">Variovorax gossypii</name>
    <dbReference type="NCBI Taxonomy" id="1679495"/>
    <lineage>
        <taxon>Bacteria</taxon>
        <taxon>Pseudomonadati</taxon>
        <taxon>Pseudomonadota</taxon>
        <taxon>Betaproteobacteria</taxon>
        <taxon>Burkholderiales</taxon>
        <taxon>Comamonadaceae</taxon>
        <taxon>Variovorax</taxon>
    </lineage>
</organism>
<comment type="caution">
    <text evidence="2">The sequence shown here is derived from an EMBL/GenBank/DDBJ whole genome shotgun (WGS) entry which is preliminary data.</text>
</comment>
<dbReference type="Proteomes" id="UP000267418">
    <property type="component" value="Unassembled WGS sequence"/>
</dbReference>
<sequence length="504" mass="54074">MNSPVRRQPAGLLRYRKRSEPDSPAVRRPPLSFIRSGAVLAAALVLAGCASLSPDGGSADVQALVGNNPLMAGATAQRTPDEASQKSVDALLARPLDVEAAVRIALINGPRVQDAFATLQLSDADRVQAASLPNPVLSFSRLAQGSEREFERMLSFNVLGLVTLPWQARWAGQRHEAAKLQAAQSVLVLAADTRRAWVRAVAAQQSVAYLRDAKEAAEAGAELAHRMAQVGNWSALQRTREQLLLADAAAQLARAEQAAVASREQLTRLMGLSGERAASYTLPDRLPALPKAPPELGDVQALALRDRLDVRSAQAQNAAVAGSLGLTHATSVINAMELGVVRNTTFDNDADRTKKTKRGFELELPIPIFDWGQSRNGRAEAQYLQSAARVRDVGVLAASEAREAWQGWNTAYALARRYRDDVLPLRKKVNEEMVLRYNGMLASVWELLGETRASMLAVNAGIEAQRDFWLADTDLQLVLTGSSPGAMTAPQTAAAGDAPATGGH</sequence>
<evidence type="ECO:0000313" key="3">
    <source>
        <dbReference type="Proteomes" id="UP000267418"/>
    </source>
</evidence>
<dbReference type="Gene3D" id="1.20.1600.10">
    <property type="entry name" value="Outer membrane efflux proteins (OEP)"/>
    <property type="match status" value="1"/>
</dbReference>
<feature type="region of interest" description="Disordered" evidence="1">
    <location>
        <begin position="1"/>
        <end position="28"/>
    </location>
</feature>
<evidence type="ECO:0000313" key="2">
    <source>
        <dbReference type="EMBL" id="RTQ31426.1"/>
    </source>
</evidence>
<dbReference type="SUPFAM" id="SSF56954">
    <property type="entry name" value="Outer membrane efflux proteins (OEP)"/>
    <property type="match status" value="1"/>
</dbReference>